<reference evidence="1" key="1">
    <citation type="submission" date="2018-02" db="EMBL/GenBank/DDBJ databases">
        <title>Rhizophora mucronata_Transcriptome.</title>
        <authorList>
            <person name="Meera S.P."/>
            <person name="Sreeshan A."/>
            <person name="Augustine A."/>
        </authorList>
    </citation>
    <scope>NUCLEOTIDE SEQUENCE</scope>
    <source>
        <tissue evidence="1">Leaf</tissue>
    </source>
</reference>
<name>A0A2P2Q2G7_RHIMU</name>
<sequence>MTGQIQRRLQKKFPEKLLFGLLEEVWRK</sequence>
<accession>A0A2P2Q2G7</accession>
<dbReference type="AlphaFoldDB" id="A0A2P2Q2G7"/>
<proteinExistence type="predicted"/>
<organism evidence="1">
    <name type="scientific">Rhizophora mucronata</name>
    <name type="common">Asiatic mangrove</name>
    <dbReference type="NCBI Taxonomy" id="61149"/>
    <lineage>
        <taxon>Eukaryota</taxon>
        <taxon>Viridiplantae</taxon>
        <taxon>Streptophyta</taxon>
        <taxon>Embryophyta</taxon>
        <taxon>Tracheophyta</taxon>
        <taxon>Spermatophyta</taxon>
        <taxon>Magnoliopsida</taxon>
        <taxon>eudicotyledons</taxon>
        <taxon>Gunneridae</taxon>
        <taxon>Pentapetalae</taxon>
        <taxon>rosids</taxon>
        <taxon>fabids</taxon>
        <taxon>Malpighiales</taxon>
        <taxon>Rhizophoraceae</taxon>
        <taxon>Rhizophora</taxon>
    </lineage>
</organism>
<dbReference type="EMBL" id="GGEC01080693">
    <property type="protein sequence ID" value="MBX61177.1"/>
    <property type="molecule type" value="Transcribed_RNA"/>
</dbReference>
<protein>
    <submittedName>
        <fullName evidence="1">Uncharacterized protein</fullName>
    </submittedName>
</protein>
<evidence type="ECO:0000313" key="1">
    <source>
        <dbReference type="EMBL" id="MBX61177.1"/>
    </source>
</evidence>